<dbReference type="AlphaFoldDB" id="A0A449B4Y3"/>
<name>A0A449B4Y3_9BACT</name>
<reference evidence="1 2" key="1">
    <citation type="submission" date="2019-01" db="EMBL/GenBank/DDBJ databases">
        <authorList>
            <consortium name="Pathogen Informatics"/>
        </authorList>
    </citation>
    <scope>NUCLEOTIDE SEQUENCE [LARGE SCALE GENOMIC DNA]</scope>
    <source>
        <strain evidence="1 2">NCTC10168</strain>
    </source>
</reference>
<gene>
    <name evidence="1" type="ORF">NCTC10168_00514</name>
</gene>
<dbReference type="KEGG" id="mmau:NCTC10168_00514"/>
<accession>A0A449B4Y3</accession>
<protein>
    <submittedName>
        <fullName evidence="1">Uncharacterized protein</fullName>
    </submittedName>
</protein>
<sequence>MKKIKKENKIKTFGLWINNKNSNKEDIKILFLIKKLRLFFYSYCSNGIPSSST</sequence>
<dbReference type="EMBL" id="LR215037">
    <property type="protein sequence ID" value="VEU75588.1"/>
    <property type="molecule type" value="Genomic_DNA"/>
</dbReference>
<evidence type="ECO:0000313" key="1">
    <source>
        <dbReference type="EMBL" id="VEU75588.1"/>
    </source>
</evidence>
<dbReference type="Proteomes" id="UP000290243">
    <property type="component" value="Chromosome"/>
</dbReference>
<keyword evidence="2" id="KW-1185">Reference proteome</keyword>
<evidence type="ECO:0000313" key="2">
    <source>
        <dbReference type="Proteomes" id="UP000290243"/>
    </source>
</evidence>
<organism evidence="1 2">
    <name type="scientific">Mycoplasmopsis maculosa</name>
    <dbReference type="NCBI Taxonomy" id="114885"/>
    <lineage>
        <taxon>Bacteria</taxon>
        <taxon>Bacillati</taxon>
        <taxon>Mycoplasmatota</taxon>
        <taxon>Mycoplasmoidales</taxon>
        <taxon>Metamycoplasmataceae</taxon>
        <taxon>Mycoplasmopsis</taxon>
    </lineage>
</organism>
<proteinExistence type="predicted"/>